<sequence length="249" mass="24973">MDGSSTVEAHPPGVSAPPVERQGRGLEQRLNALRAGVLGANDGIVSTAAVVVGVAGATTATGPIAMAGLAAAIGGAVSMALGEYVSVSSQRDSEQNLIAVARRSLAEDPERELQALARLYEARGISAATARQVAEELSSHDALDAQVRARHNIDTDDVASPWHAAVVSFLAFALGAVLPLLAILLPSPEVRVPVAFVVTLAGLALTGTVAAAIGGGSRLRAAVRVVAGGALALLATYVVGVLLGTSGIL</sequence>
<dbReference type="GO" id="GO:0030026">
    <property type="term" value="P:intracellular manganese ion homeostasis"/>
    <property type="evidence" value="ECO:0007669"/>
    <property type="project" value="InterPro"/>
</dbReference>
<name>A0A6N7ED10_9MICO</name>
<evidence type="ECO:0000313" key="8">
    <source>
        <dbReference type="Proteomes" id="UP000437709"/>
    </source>
</evidence>
<organism evidence="7 8">
    <name type="scientific">Georgenia subflava</name>
    <dbReference type="NCBI Taxonomy" id="1622177"/>
    <lineage>
        <taxon>Bacteria</taxon>
        <taxon>Bacillati</taxon>
        <taxon>Actinomycetota</taxon>
        <taxon>Actinomycetes</taxon>
        <taxon>Micrococcales</taxon>
        <taxon>Bogoriellaceae</taxon>
        <taxon>Georgenia</taxon>
    </lineage>
</organism>
<evidence type="ECO:0000256" key="6">
    <source>
        <dbReference type="SAM" id="Phobius"/>
    </source>
</evidence>
<comment type="subcellular location">
    <subcellularLocation>
        <location evidence="1">Endomembrane system</location>
        <topology evidence="1">Multi-pass membrane protein</topology>
    </subcellularLocation>
</comment>
<dbReference type="Proteomes" id="UP000437709">
    <property type="component" value="Unassembled WGS sequence"/>
</dbReference>
<dbReference type="GO" id="GO:0005384">
    <property type="term" value="F:manganese ion transmembrane transporter activity"/>
    <property type="evidence" value="ECO:0007669"/>
    <property type="project" value="InterPro"/>
</dbReference>
<dbReference type="GO" id="GO:0012505">
    <property type="term" value="C:endomembrane system"/>
    <property type="evidence" value="ECO:0007669"/>
    <property type="project" value="UniProtKB-SubCell"/>
</dbReference>
<proteinExistence type="predicted"/>
<reference evidence="7 8" key="1">
    <citation type="submission" date="2019-10" db="EMBL/GenBank/DDBJ databases">
        <title>Georgenia wutianyii sp. nov. and Georgenia yuyongxinii sp. nov. isolated from plateau pika (Ochotona curzoniae) in the Qinghai-Tibet plateau of China.</title>
        <authorList>
            <person name="Tian Z."/>
        </authorList>
    </citation>
    <scope>NUCLEOTIDE SEQUENCE [LARGE SCALE GENOMIC DNA]</scope>
    <source>
        <strain evidence="7 8">JCM 19765</strain>
    </source>
</reference>
<protein>
    <submittedName>
        <fullName evidence="7">VIT family protein</fullName>
    </submittedName>
</protein>
<gene>
    <name evidence="7" type="ORF">GB881_04425</name>
</gene>
<accession>A0A6N7ED10</accession>
<keyword evidence="2 6" id="KW-0812">Transmembrane</keyword>
<dbReference type="AlphaFoldDB" id="A0A6N7ED10"/>
<evidence type="ECO:0000256" key="5">
    <source>
        <dbReference type="SAM" id="MobiDB-lite"/>
    </source>
</evidence>
<dbReference type="OrthoDB" id="188924at2"/>
<feature type="region of interest" description="Disordered" evidence="5">
    <location>
        <begin position="1"/>
        <end position="22"/>
    </location>
</feature>
<keyword evidence="8" id="KW-1185">Reference proteome</keyword>
<dbReference type="CDD" id="cd02432">
    <property type="entry name" value="Nodulin-21_like_1"/>
    <property type="match status" value="1"/>
</dbReference>
<dbReference type="EMBL" id="WHPC01000009">
    <property type="protein sequence ID" value="MPV36302.1"/>
    <property type="molecule type" value="Genomic_DNA"/>
</dbReference>
<evidence type="ECO:0000256" key="1">
    <source>
        <dbReference type="ARBA" id="ARBA00004127"/>
    </source>
</evidence>
<evidence type="ECO:0000256" key="4">
    <source>
        <dbReference type="ARBA" id="ARBA00023136"/>
    </source>
</evidence>
<feature type="transmembrane region" description="Helical" evidence="6">
    <location>
        <begin position="221"/>
        <end position="243"/>
    </location>
</feature>
<feature type="transmembrane region" description="Helical" evidence="6">
    <location>
        <begin position="162"/>
        <end position="185"/>
    </location>
</feature>
<dbReference type="Pfam" id="PF01988">
    <property type="entry name" value="VIT1"/>
    <property type="match status" value="1"/>
</dbReference>
<dbReference type="RefSeq" id="WP_152196086.1">
    <property type="nucleotide sequence ID" value="NZ_VUKD01000004.1"/>
</dbReference>
<keyword evidence="3 6" id="KW-1133">Transmembrane helix</keyword>
<dbReference type="InterPro" id="IPR008217">
    <property type="entry name" value="Ccc1_fam"/>
</dbReference>
<keyword evidence="4 6" id="KW-0472">Membrane</keyword>
<feature type="transmembrane region" description="Helical" evidence="6">
    <location>
        <begin position="192"/>
        <end position="215"/>
    </location>
</feature>
<comment type="caution">
    <text evidence="7">The sequence shown here is derived from an EMBL/GenBank/DDBJ whole genome shotgun (WGS) entry which is preliminary data.</text>
</comment>
<dbReference type="PANTHER" id="PTHR31851">
    <property type="entry name" value="FE(2+)/MN(2+) TRANSPORTER PCL1"/>
    <property type="match status" value="1"/>
</dbReference>
<evidence type="ECO:0000256" key="2">
    <source>
        <dbReference type="ARBA" id="ARBA00022692"/>
    </source>
</evidence>
<evidence type="ECO:0000256" key="3">
    <source>
        <dbReference type="ARBA" id="ARBA00022989"/>
    </source>
</evidence>
<evidence type="ECO:0000313" key="7">
    <source>
        <dbReference type="EMBL" id="MPV36302.1"/>
    </source>
</evidence>